<organism evidence="2 3">
    <name type="scientific">Candidatus Blautia pullicola</name>
    <dbReference type="NCBI Taxonomy" id="2838498"/>
    <lineage>
        <taxon>Bacteria</taxon>
        <taxon>Bacillati</taxon>
        <taxon>Bacillota</taxon>
        <taxon>Clostridia</taxon>
        <taxon>Lachnospirales</taxon>
        <taxon>Lachnospiraceae</taxon>
        <taxon>Blautia</taxon>
    </lineage>
</organism>
<dbReference type="PIRSF" id="PIRSF038984">
    <property type="entry name" value="FAD_binding_protein"/>
    <property type="match status" value="1"/>
</dbReference>
<feature type="domain" description="FAD-dependent protein C-terminal" evidence="1">
    <location>
        <begin position="288"/>
        <end position="484"/>
    </location>
</feature>
<dbReference type="Gene3D" id="3.50.50.60">
    <property type="entry name" value="FAD/NAD(P)-binding domain"/>
    <property type="match status" value="2"/>
</dbReference>
<dbReference type="Gene3D" id="3.30.70.2700">
    <property type="match status" value="1"/>
</dbReference>
<dbReference type="InterPro" id="IPR028348">
    <property type="entry name" value="FAD-binding_protein"/>
</dbReference>
<dbReference type="Pfam" id="PF13450">
    <property type="entry name" value="NAD_binding_8"/>
    <property type="match status" value="1"/>
</dbReference>
<dbReference type="SUPFAM" id="SSF51905">
    <property type="entry name" value="FAD/NAD(P)-binding domain"/>
    <property type="match status" value="1"/>
</dbReference>
<reference evidence="2" key="2">
    <citation type="submission" date="2021-04" db="EMBL/GenBank/DDBJ databases">
        <authorList>
            <person name="Gilroy R."/>
        </authorList>
    </citation>
    <scope>NUCLEOTIDE SEQUENCE</scope>
    <source>
        <strain evidence="2">1068</strain>
    </source>
</reference>
<sequence>MITIQQLKLPVSHTREELESKVLHTLKISKAELLSWKIRRQSLDARKKPDLFFVYTVEAAVKKESKVIRRVNSKNIMLTKKEKFTYLKILPSQGEQVPERKRPIVVGSGPAGLFCAYYLAKAGLRPLVLEQGDDADSRLLRVEEFWKTGNLDKESNVQFGEGGAGTFSDGKLNTMVKDSKGRNQEVLNLFVQAGAPEEIRYVQKPHLGTDLLVDLVKNLRHMIEREGGQVRFRSKVTDIEIQDKKVRAVIVNGEERIPAEQVVLSIGHSARDTFLLLKEKGLDMEAKSFAVGLRAEHPQELINLWQYGKEEAEGLGAASYKLTHRAANGRGVYSFCMCPGGYVVNASSEEGRLAVNGMSYQGRDSQNANSALIVTVTPEDYRAWGQDGILGGMEFQRCLEEKAYTLGEGKIPLELYGDFKKQKVSEKLGQITPCIKGEWRFAALHQLLPQELCVALTEGIEAFGKVIPGFNREDMILSGVESRTSSPIRINRGEDFQSSNIEGIYPCGEGAGYAGGITSAAMDGLKVGEAIVKKIINFF</sequence>
<protein>
    <submittedName>
        <fullName evidence="2">NAD(P)-binding protein</fullName>
    </submittedName>
</protein>
<dbReference type="InterPro" id="IPR036188">
    <property type="entry name" value="FAD/NAD-bd_sf"/>
</dbReference>
<evidence type="ECO:0000259" key="1">
    <source>
        <dbReference type="Pfam" id="PF21688"/>
    </source>
</evidence>
<proteinExistence type="predicted"/>
<dbReference type="PRINTS" id="PR00419">
    <property type="entry name" value="ADXRDTASE"/>
</dbReference>
<name>A0A9D2FQR3_9FIRM</name>
<dbReference type="Pfam" id="PF21688">
    <property type="entry name" value="FAD-depend_C"/>
    <property type="match status" value="1"/>
</dbReference>
<dbReference type="PANTHER" id="PTHR42842:SF3">
    <property type="entry name" value="FAD_NAD(P)-BINDING OXIDOREDUCTASE FAMILY PROTEIN"/>
    <property type="match status" value="1"/>
</dbReference>
<dbReference type="Proteomes" id="UP000824056">
    <property type="component" value="Unassembled WGS sequence"/>
</dbReference>
<dbReference type="EMBL" id="DXBG01000166">
    <property type="protein sequence ID" value="HIZ65594.1"/>
    <property type="molecule type" value="Genomic_DNA"/>
</dbReference>
<dbReference type="AlphaFoldDB" id="A0A9D2FQR3"/>
<gene>
    <name evidence="2" type="ORF">H9809_06825</name>
</gene>
<comment type="caution">
    <text evidence="2">The sequence shown here is derived from an EMBL/GenBank/DDBJ whole genome shotgun (WGS) entry which is preliminary data.</text>
</comment>
<evidence type="ECO:0000313" key="3">
    <source>
        <dbReference type="Proteomes" id="UP000824056"/>
    </source>
</evidence>
<reference evidence="2" key="1">
    <citation type="journal article" date="2021" name="PeerJ">
        <title>Extensive microbial diversity within the chicken gut microbiome revealed by metagenomics and culture.</title>
        <authorList>
            <person name="Gilroy R."/>
            <person name="Ravi A."/>
            <person name="Getino M."/>
            <person name="Pursley I."/>
            <person name="Horton D.L."/>
            <person name="Alikhan N.F."/>
            <person name="Baker D."/>
            <person name="Gharbi K."/>
            <person name="Hall N."/>
            <person name="Watson M."/>
            <person name="Adriaenssens E.M."/>
            <person name="Foster-Nyarko E."/>
            <person name="Jarju S."/>
            <person name="Secka A."/>
            <person name="Antonio M."/>
            <person name="Oren A."/>
            <person name="Chaudhuri R.R."/>
            <person name="La Ragione R."/>
            <person name="Hildebrand F."/>
            <person name="Pallen M.J."/>
        </authorList>
    </citation>
    <scope>NUCLEOTIDE SEQUENCE</scope>
    <source>
        <strain evidence="2">1068</strain>
    </source>
</reference>
<dbReference type="PANTHER" id="PTHR42842">
    <property type="entry name" value="FAD/NAD(P)-BINDING OXIDOREDUCTASE"/>
    <property type="match status" value="1"/>
</dbReference>
<evidence type="ECO:0000313" key="2">
    <source>
        <dbReference type="EMBL" id="HIZ65594.1"/>
    </source>
</evidence>
<dbReference type="InterPro" id="IPR049516">
    <property type="entry name" value="FAD-depend_C"/>
</dbReference>
<accession>A0A9D2FQR3</accession>